<dbReference type="Proteomes" id="UP000321922">
    <property type="component" value="Unassembled WGS sequence"/>
</dbReference>
<organism evidence="1 2">
    <name type="scientific">Vibrio sagamiensis NBRC 104589</name>
    <dbReference type="NCBI Taxonomy" id="1219064"/>
    <lineage>
        <taxon>Bacteria</taxon>
        <taxon>Pseudomonadati</taxon>
        <taxon>Pseudomonadota</taxon>
        <taxon>Gammaproteobacteria</taxon>
        <taxon>Vibrionales</taxon>
        <taxon>Vibrionaceae</taxon>
        <taxon>Vibrio</taxon>
    </lineage>
</organism>
<name>A0A511QKA0_9VIBR</name>
<protein>
    <submittedName>
        <fullName evidence="1">Uncharacterized protein</fullName>
    </submittedName>
</protein>
<proteinExistence type="predicted"/>
<dbReference type="AlphaFoldDB" id="A0A511QKA0"/>
<comment type="caution">
    <text evidence="1">The sequence shown here is derived from an EMBL/GenBank/DDBJ whole genome shotgun (WGS) entry which is preliminary data.</text>
</comment>
<accession>A0A511QKA0</accession>
<keyword evidence="2" id="KW-1185">Reference proteome</keyword>
<reference evidence="1 2" key="1">
    <citation type="submission" date="2019-07" db="EMBL/GenBank/DDBJ databases">
        <title>Whole genome shotgun sequence of Vibrio sagamiensis NBRC 104589.</title>
        <authorList>
            <person name="Hosoyama A."/>
            <person name="Uohara A."/>
            <person name="Ohji S."/>
            <person name="Ichikawa N."/>
        </authorList>
    </citation>
    <scope>NUCLEOTIDE SEQUENCE [LARGE SCALE GENOMIC DNA]</scope>
    <source>
        <strain evidence="1 2">NBRC 104589</strain>
    </source>
</reference>
<dbReference type="EMBL" id="BJXJ01000147">
    <property type="protein sequence ID" value="GEM77753.1"/>
    <property type="molecule type" value="Genomic_DNA"/>
</dbReference>
<evidence type="ECO:0000313" key="2">
    <source>
        <dbReference type="Proteomes" id="UP000321922"/>
    </source>
</evidence>
<sequence>MQTRTVKVSRFQAWRMKLGLRLINLDVTDNPKVRILYGRVLQ</sequence>
<evidence type="ECO:0000313" key="1">
    <source>
        <dbReference type="EMBL" id="GEM77753.1"/>
    </source>
</evidence>
<gene>
    <name evidence="1" type="ORF">VSA01S_38650</name>
</gene>
<dbReference type="RefSeq" id="WP_258007801.1">
    <property type="nucleotide sequence ID" value="NZ_BAOJ01000079.1"/>
</dbReference>